<dbReference type="PANTHER" id="PTHR46696:SF1">
    <property type="entry name" value="CYTOCHROME P450 YJIB-RELATED"/>
    <property type="match status" value="1"/>
</dbReference>
<dbReference type="GO" id="GO:0005506">
    <property type="term" value="F:iron ion binding"/>
    <property type="evidence" value="ECO:0007669"/>
    <property type="project" value="InterPro"/>
</dbReference>
<reference evidence="3 4" key="1">
    <citation type="submission" date="2019-07" db="EMBL/GenBank/DDBJ databases">
        <title>Quadrisphaera sp. strain DD2A genome sequencing and assembly.</title>
        <authorList>
            <person name="Kim I."/>
        </authorList>
    </citation>
    <scope>NUCLEOTIDE SEQUENCE [LARGE SCALE GENOMIC DNA]</scope>
    <source>
        <strain evidence="3 4">DD2A</strain>
    </source>
</reference>
<dbReference type="InterPro" id="IPR001128">
    <property type="entry name" value="Cyt_P450"/>
</dbReference>
<proteinExistence type="inferred from homology"/>
<dbReference type="RefSeq" id="WP_147925463.1">
    <property type="nucleotide sequence ID" value="NZ_VKAC01000003.1"/>
</dbReference>
<sequence length="410" mass="43745">MTTPPPARALDDLPALDLDPFDLDVLRDPLPGQAALREAGRLVRLPRCDALAVGRYEDVRAALANWQDLESSAGVGLSNFRTEPPWRPPSLLLEADPPAHDAPRSVLARVLGPRALQRLRAGWAADAERLLGELLDGLPGGAAVEADGVIDLAAAFPLRVFPDAVGLRADGREHLLPYGDHAFNAFAATDHPLVVAGAAGMAEHAAWVGEQCQRENLAPTGFGAEIWAAADRGELTPAQAPLVVRSLLTAGVDTTVHGIGALLHALAVAPGAWEQLCADPSLVRVAFDEAVRWSSPVQAFFRTTARPVELGGVVVPAGVKVLVSFAAANRDPRRWEAPDAYDLHRDPSGHVGFGMGIHQCVGQHVARLEAESLLLALLARVRRVELAGEPVRHLNTTLRSWESLPLRLVV</sequence>
<dbReference type="GO" id="GO:0016705">
    <property type="term" value="F:oxidoreductase activity, acting on paired donors, with incorporation or reduction of molecular oxygen"/>
    <property type="evidence" value="ECO:0007669"/>
    <property type="project" value="InterPro"/>
</dbReference>
<dbReference type="OrthoDB" id="4630797at2"/>
<evidence type="ECO:0000313" key="3">
    <source>
        <dbReference type="EMBL" id="TXR57042.1"/>
    </source>
</evidence>
<dbReference type="Gene3D" id="1.10.630.10">
    <property type="entry name" value="Cytochrome P450"/>
    <property type="match status" value="1"/>
</dbReference>
<keyword evidence="4" id="KW-1185">Reference proteome</keyword>
<dbReference type="PROSITE" id="PS00086">
    <property type="entry name" value="CYTOCHROME_P450"/>
    <property type="match status" value="1"/>
</dbReference>
<dbReference type="InterPro" id="IPR017972">
    <property type="entry name" value="Cyt_P450_CS"/>
</dbReference>
<dbReference type="PANTHER" id="PTHR46696">
    <property type="entry name" value="P450, PUTATIVE (EUROFUNG)-RELATED"/>
    <property type="match status" value="1"/>
</dbReference>
<name>A0A5C8ZGL8_9ACTN</name>
<accession>A0A5C8ZGL8</accession>
<dbReference type="InterPro" id="IPR036396">
    <property type="entry name" value="Cyt_P450_sf"/>
</dbReference>
<keyword evidence="2" id="KW-0349">Heme</keyword>
<comment type="similarity">
    <text evidence="1 2">Belongs to the cytochrome P450 family.</text>
</comment>
<dbReference type="Proteomes" id="UP000321234">
    <property type="component" value="Unassembled WGS sequence"/>
</dbReference>
<protein>
    <submittedName>
        <fullName evidence="3">Cytochrome P450</fullName>
    </submittedName>
</protein>
<dbReference type="Pfam" id="PF00067">
    <property type="entry name" value="p450"/>
    <property type="match status" value="1"/>
</dbReference>
<keyword evidence="2" id="KW-0560">Oxidoreductase</keyword>
<evidence type="ECO:0000256" key="1">
    <source>
        <dbReference type="ARBA" id="ARBA00010617"/>
    </source>
</evidence>
<keyword evidence="2" id="KW-0408">Iron</keyword>
<keyword evidence="2" id="KW-0479">Metal-binding</keyword>
<keyword evidence="2" id="KW-0503">Monooxygenase</keyword>
<dbReference type="SUPFAM" id="SSF48264">
    <property type="entry name" value="Cytochrome P450"/>
    <property type="match status" value="1"/>
</dbReference>
<dbReference type="EMBL" id="VKAC01000003">
    <property type="protein sequence ID" value="TXR57042.1"/>
    <property type="molecule type" value="Genomic_DNA"/>
</dbReference>
<organism evidence="3 4">
    <name type="scientific">Quadrisphaera setariae</name>
    <dbReference type="NCBI Taxonomy" id="2593304"/>
    <lineage>
        <taxon>Bacteria</taxon>
        <taxon>Bacillati</taxon>
        <taxon>Actinomycetota</taxon>
        <taxon>Actinomycetes</taxon>
        <taxon>Kineosporiales</taxon>
        <taxon>Kineosporiaceae</taxon>
        <taxon>Quadrisphaera</taxon>
    </lineage>
</organism>
<evidence type="ECO:0000256" key="2">
    <source>
        <dbReference type="RuleBase" id="RU000461"/>
    </source>
</evidence>
<comment type="caution">
    <text evidence="3">The sequence shown here is derived from an EMBL/GenBank/DDBJ whole genome shotgun (WGS) entry which is preliminary data.</text>
</comment>
<gene>
    <name evidence="3" type="ORF">FMM08_06035</name>
</gene>
<dbReference type="GO" id="GO:0020037">
    <property type="term" value="F:heme binding"/>
    <property type="evidence" value="ECO:0007669"/>
    <property type="project" value="InterPro"/>
</dbReference>
<dbReference type="AlphaFoldDB" id="A0A5C8ZGL8"/>
<evidence type="ECO:0000313" key="4">
    <source>
        <dbReference type="Proteomes" id="UP000321234"/>
    </source>
</evidence>
<dbReference type="GO" id="GO:0004497">
    <property type="term" value="F:monooxygenase activity"/>
    <property type="evidence" value="ECO:0007669"/>
    <property type="project" value="UniProtKB-KW"/>
</dbReference>